<reference evidence="1" key="1">
    <citation type="journal article" date="2015" name="Nature">
        <title>Complex archaea that bridge the gap between prokaryotes and eukaryotes.</title>
        <authorList>
            <person name="Spang A."/>
            <person name="Saw J.H."/>
            <person name="Jorgensen S.L."/>
            <person name="Zaremba-Niedzwiedzka K."/>
            <person name="Martijn J."/>
            <person name="Lind A.E."/>
            <person name="van Eijk R."/>
            <person name="Schleper C."/>
            <person name="Guy L."/>
            <person name="Ettema T.J."/>
        </authorList>
    </citation>
    <scope>NUCLEOTIDE SEQUENCE</scope>
</reference>
<organism evidence="1">
    <name type="scientific">marine sediment metagenome</name>
    <dbReference type="NCBI Taxonomy" id="412755"/>
    <lineage>
        <taxon>unclassified sequences</taxon>
        <taxon>metagenomes</taxon>
        <taxon>ecological metagenomes</taxon>
    </lineage>
</organism>
<evidence type="ECO:0000313" key="1">
    <source>
        <dbReference type="EMBL" id="KKL54074.1"/>
    </source>
</evidence>
<gene>
    <name evidence="1" type="ORF">LCGC14_2269000</name>
</gene>
<protein>
    <submittedName>
        <fullName evidence="1">Uncharacterized protein</fullName>
    </submittedName>
</protein>
<dbReference type="AlphaFoldDB" id="A0A0F9CXR6"/>
<accession>A0A0F9CXR6</accession>
<proteinExistence type="predicted"/>
<comment type="caution">
    <text evidence="1">The sequence shown here is derived from an EMBL/GenBank/DDBJ whole genome shotgun (WGS) entry which is preliminary data.</text>
</comment>
<name>A0A0F9CXR6_9ZZZZ</name>
<dbReference type="EMBL" id="LAZR01031329">
    <property type="protein sequence ID" value="KKL54074.1"/>
    <property type="molecule type" value="Genomic_DNA"/>
</dbReference>
<sequence length="83" mass="9257">MTVLYLRVSLDNTPTEVADQLDVQTRPSIMASFLFANAMSTMWKSISLAASSCPISNSGKHKFHGYPRRKAKCRSCSTPLFKE</sequence>